<dbReference type="EMBL" id="NFHB01000002">
    <property type="protein sequence ID" value="OUN04547.1"/>
    <property type="molecule type" value="Genomic_DNA"/>
</dbReference>
<dbReference type="InterPro" id="IPR007060">
    <property type="entry name" value="FtsL/DivIC"/>
</dbReference>
<accession>A0A1Y3R1N4</accession>
<dbReference type="EMBL" id="VVUY01000009">
    <property type="protein sequence ID" value="KAA2559018.1"/>
    <property type="molecule type" value="Genomic_DNA"/>
</dbReference>
<reference evidence="4" key="2">
    <citation type="journal article" date="2018" name="BMC Genomics">
        <title>Whole genome sequencing and function prediction of 133 gut anaerobes isolated from chicken caecum in pure cultures.</title>
        <authorList>
            <person name="Medvecky M."/>
            <person name="Cejkova D."/>
            <person name="Polansky O."/>
            <person name="Karasova D."/>
            <person name="Kubasova T."/>
            <person name="Cizek A."/>
            <person name="Rychlik I."/>
        </authorList>
    </citation>
    <scope>NUCLEOTIDE SEQUENCE</scope>
    <source>
        <strain evidence="4">An90</strain>
    </source>
</reference>
<protein>
    <submittedName>
        <fullName evidence="4">Septum formation initiator</fullName>
    </submittedName>
</protein>
<name>A0A1Y3R1N4_9BACT</name>
<dbReference type="AlphaFoldDB" id="A0A1Y3R1N4"/>
<evidence type="ECO:0000313" key="7">
    <source>
        <dbReference type="Proteomes" id="UP000323119"/>
    </source>
</evidence>
<evidence type="ECO:0000256" key="1">
    <source>
        <dbReference type="SAM" id="Phobius"/>
    </source>
</evidence>
<sequence length="91" mass="10977">MGFEVGKKFWIAATAVIVVVTLFVVGRNLLHAVKIKRQINALNREREFYRARIEQDSTLLERLRYDDYLEEYARENYHMQRSDEHVYIIKE</sequence>
<dbReference type="Proteomes" id="UP000323119">
    <property type="component" value="Unassembled WGS sequence"/>
</dbReference>
<evidence type="ECO:0000313" key="6">
    <source>
        <dbReference type="Proteomes" id="UP000322940"/>
    </source>
</evidence>
<reference evidence="5" key="1">
    <citation type="submission" date="2017-04" db="EMBL/GenBank/DDBJ databases">
        <title>Function of individual gut microbiota members based on whole genome sequencing of pure cultures obtained from chicken caecum.</title>
        <authorList>
            <person name="Medvecky M."/>
            <person name="Cejkova D."/>
            <person name="Polansky O."/>
            <person name="Karasova D."/>
            <person name="Kubasova T."/>
            <person name="Cizek A."/>
            <person name="Rychlik I."/>
        </authorList>
    </citation>
    <scope>NUCLEOTIDE SEQUENCE [LARGE SCALE GENOMIC DNA]</scope>
    <source>
        <strain evidence="5">An90</strain>
    </source>
</reference>
<evidence type="ECO:0000313" key="5">
    <source>
        <dbReference type="Proteomes" id="UP000195772"/>
    </source>
</evidence>
<evidence type="ECO:0000313" key="4">
    <source>
        <dbReference type="EMBL" id="OUN04547.1"/>
    </source>
</evidence>
<dbReference type="RefSeq" id="WP_018695014.1">
    <property type="nucleotide sequence ID" value="NZ_AP025562.1"/>
</dbReference>
<comment type="caution">
    <text evidence="4">The sequence shown here is derived from an EMBL/GenBank/DDBJ whole genome shotgun (WGS) entry which is preliminary data.</text>
</comment>
<evidence type="ECO:0000313" key="2">
    <source>
        <dbReference type="EMBL" id="KAA2376861.1"/>
    </source>
</evidence>
<dbReference type="Pfam" id="PF04977">
    <property type="entry name" value="DivIC"/>
    <property type="match status" value="1"/>
</dbReference>
<dbReference type="OrthoDB" id="1467719at2"/>
<gene>
    <name evidence="4" type="ORF">B5G41_04365</name>
    <name evidence="3" type="ORF">F2S36_11175</name>
    <name evidence="2" type="ORF">F2Y10_12255</name>
</gene>
<proteinExistence type="predicted"/>
<keyword evidence="1" id="KW-0812">Transmembrane</keyword>
<reference evidence="6 7" key="3">
    <citation type="journal article" date="2019" name="Nat. Med.">
        <title>A library of human gut bacterial isolates paired with longitudinal multiomics data enables mechanistic microbiome research.</title>
        <authorList>
            <person name="Poyet M."/>
            <person name="Groussin M."/>
            <person name="Gibbons S.M."/>
            <person name="Avila-Pacheco J."/>
            <person name="Jiang X."/>
            <person name="Kearney S.M."/>
            <person name="Perrotta A.R."/>
            <person name="Berdy B."/>
            <person name="Zhao S."/>
            <person name="Lieberman T.D."/>
            <person name="Swanson P.K."/>
            <person name="Smith M."/>
            <person name="Roesemann S."/>
            <person name="Alexander J.E."/>
            <person name="Rich S.A."/>
            <person name="Livny J."/>
            <person name="Vlamakis H."/>
            <person name="Clish C."/>
            <person name="Bullock K."/>
            <person name="Deik A."/>
            <person name="Scott J."/>
            <person name="Pierce K.A."/>
            <person name="Xavier R.J."/>
            <person name="Alm E.J."/>
        </authorList>
    </citation>
    <scope>NUCLEOTIDE SEQUENCE [LARGE SCALE GENOMIC DNA]</scope>
    <source>
        <strain evidence="3 7">BIOML-A204</strain>
        <strain evidence="2 6">BIOML-A266</strain>
    </source>
</reference>
<keyword evidence="1" id="KW-0472">Membrane</keyword>
<feature type="transmembrane region" description="Helical" evidence="1">
    <location>
        <begin position="12"/>
        <end position="30"/>
    </location>
</feature>
<keyword evidence="1" id="KW-1133">Transmembrane helix</keyword>
<dbReference type="Proteomes" id="UP000195772">
    <property type="component" value="Unassembled WGS sequence"/>
</dbReference>
<organism evidence="4 5">
    <name type="scientific">Alistipes onderdonkii</name>
    <dbReference type="NCBI Taxonomy" id="328813"/>
    <lineage>
        <taxon>Bacteria</taxon>
        <taxon>Pseudomonadati</taxon>
        <taxon>Bacteroidota</taxon>
        <taxon>Bacteroidia</taxon>
        <taxon>Bacteroidales</taxon>
        <taxon>Rikenellaceae</taxon>
        <taxon>Alistipes</taxon>
    </lineage>
</organism>
<dbReference type="Proteomes" id="UP000322940">
    <property type="component" value="Unassembled WGS sequence"/>
</dbReference>
<dbReference type="EMBL" id="VVXH01000013">
    <property type="protein sequence ID" value="KAA2376861.1"/>
    <property type="molecule type" value="Genomic_DNA"/>
</dbReference>
<dbReference type="eggNOG" id="COG2919">
    <property type="taxonomic scope" value="Bacteria"/>
</dbReference>
<evidence type="ECO:0000313" key="3">
    <source>
        <dbReference type="EMBL" id="KAA2559018.1"/>
    </source>
</evidence>